<protein>
    <recommendedName>
        <fullName evidence="6">Androglobin</fullName>
    </recommendedName>
</protein>
<evidence type="ECO:0000256" key="1">
    <source>
        <dbReference type="SAM" id="MobiDB-lite"/>
    </source>
</evidence>
<reference evidence="4" key="1">
    <citation type="submission" date="2021-12" db="EMBL/GenBank/DDBJ databases">
        <authorList>
            <person name="Martin H S."/>
        </authorList>
    </citation>
    <scope>NUCLEOTIDE SEQUENCE</scope>
</reference>
<dbReference type="CDD" id="cd22307">
    <property type="entry name" value="Adgb_C_mid-like"/>
    <property type="match status" value="1"/>
</dbReference>
<evidence type="ECO:0008006" key="6">
    <source>
        <dbReference type="Google" id="ProtNLM"/>
    </source>
</evidence>
<dbReference type="PANTHER" id="PTHR46298">
    <property type="entry name" value="ANDROGLOBIN"/>
    <property type="match status" value="1"/>
</dbReference>
<dbReference type="PANTHER" id="PTHR46298:SF1">
    <property type="entry name" value="ANDROGLOBIN"/>
    <property type="match status" value="1"/>
</dbReference>
<feature type="compositionally biased region" description="Polar residues" evidence="1">
    <location>
        <begin position="216"/>
        <end position="226"/>
    </location>
</feature>
<name>A0A8J9YAV9_9NEOP</name>
<dbReference type="EMBL" id="OV170234">
    <property type="protein sequence ID" value="CAH0719640.1"/>
    <property type="molecule type" value="Genomic_DNA"/>
</dbReference>
<accession>A0A8J9YAV9</accession>
<evidence type="ECO:0000259" key="3">
    <source>
        <dbReference type="Pfam" id="PF22069"/>
    </source>
</evidence>
<dbReference type="AlphaFoldDB" id="A0A8J9YAV9"/>
<dbReference type="InterPro" id="IPR054094">
    <property type="entry name" value="Androglobin_IV"/>
</dbReference>
<feature type="domain" description="Androglobin" evidence="2">
    <location>
        <begin position="286"/>
        <end position="395"/>
    </location>
</feature>
<dbReference type="InterPro" id="IPR054093">
    <property type="entry name" value="Androglobin_II"/>
</dbReference>
<keyword evidence="5" id="KW-1185">Reference proteome</keyword>
<evidence type="ECO:0000313" key="4">
    <source>
        <dbReference type="EMBL" id="CAH0719640.1"/>
    </source>
</evidence>
<evidence type="ECO:0000259" key="2">
    <source>
        <dbReference type="Pfam" id="PF22068"/>
    </source>
</evidence>
<feature type="non-terminal residue" evidence="4">
    <location>
        <position position="1156"/>
    </location>
</feature>
<gene>
    <name evidence="4" type="ORF">BINO364_LOCUS5951</name>
</gene>
<evidence type="ECO:0000313" key="5">
    <source>
        <dbReference type="Proteomes" id="UP000838878"/>
    </source>
</evidence>
<organism evidence="4 5">
    <name type="scientific">Brenthis ino</name>
    <name type="common">lesser marbled fritillary</name>
    <dbReference type="NCBI Taxonomy" id="405034"/>
    <lineage>
        <taxon>Eukaryota</taxon>
        <taxon>Metazoa</taxon>
        <taxon>Ecdysozoa</taxon>
        <taxon>Arthropoda</taxon>
        <taxon>Hexapoda</taxon>
        <taxon>Insecta</taxon>
        <taxon>Pterygota</taxon>
        <taxon>Neoptera</taxon>
        <taxon>Endopterygota</taxon>
        <taxon>Lepidoptera</taxon>
        <taxon>Glossata</taxon>
        <taxon>Ditrysia</taxon>
        <taxon>Papilionoidea</taxon>
        <taxon>Nymphalidae</taxon>
        <taxon>Heliconiinae</taxon>
        <taxon>Argynnini</taxon>
        <taxon>Brenthis</taxon>
    </lineage>
</organism>
<dbReference type="Pfam" id="PF22069">
    <property type="entry name" value="Androglobin_IV"/>
    <property type="match status" value="1"/>
</dbReference>
<dbReference type="Proteomes" id="UP000838878">
    <property type="component" value="Chromosome 14"/>
</dbReference>
<dbReference type="InterPro" id="IPR053033">
    <property type="entry name" value="Androglobin-like"/>
</dbReference>
<feature type="domain" description="Androglobin" evidence="3">
    <location>
        <begin position="637"/>
        <end position="741"/>
    </location>
</feature>
<proteinExistence type="predicted"/>
<feature type="region of interest" description="Disordered" evidence="1">
    <location>
        <begin position="913"/>
        <end position="932"/>
    </location>
</feature>
<feature type="region of interest" description="Disordered" evidence="1">
    <location>
        <begin position="201"/>
        <end position="226"/>
    </location>
</feature>
<sequence length="1156" mass="131943">MWALLKLAAPDMNDEDSDYEDELMSEFDILHALTGGLNLTYNTRDPEELWELITSEVSLFTWDDDDDTLTSTVKSRSTKKLATKETTLVRRRSMTSILIEDTKSLQPYTLPGITPGHEMNLIVTMARDLPLKKPLPEPDVPLWKTFRWVDWARHHGLYEAYDCPRTRFLKVNGLLKLSHAPHLLDVQSTDSITYQFREENDRTNPATKKGLKDLNRSTTGNSTTAQQTKEELREWIQYDMIQKLIKHTSILYYPSMYQFTSVASAPPVRITRAPLNKALDILAPKSGPLYLQVDGPHEIILRISLSMLSPNVLFNCGVPIIDQIEPAYLLLEVFEWFIDCNIPKTKAFIQTGGYESVEVRLRPGRHVFRLWIHSRMNWYAMLLSESSLLLGTRDLIQCAAIKECPWASRFLTNLGTAFSNWIRVNRSSMNISGNDLEFYKSYQPDLEWNSEIVGYNKTLLHWMFRQALQSLLIKRLMPTEFRTVCVVLRKYLRDPDFGFPPKPLPTKSLKDIILTDPCDCMMPEVENPEYYEELMAEQQIAEEKQLISQSVMDQLLTSPKPPISSQVCELATEELPCGLLKEEREIVVRKHEAAKITENAFGNLEALSALMNEFFRMYPGAKYAYSVASALSGVYGIQQHSGICPITPKCKWIPYFQGVFNCHVPVKVHLDVQSSIPHSTVAVYNNDTGEQMPQAYNAHTTFHFEPNEHGYTVMGHGTLNSPSGINSEGHWQLTILSSIANTFHVCDNEDFCKELPLVTTNKLHIDEIFIPNRRNILGGIQLLVTKHEAVSFRAAATSPELEMVAVLKSISKDGEVAEIRRCSGVGELYWPYIQLEPTILIPTVLGKGRSMSQANLASIKEAKIVQVEPKQYCIEVIAPNGWPLTLAQWNRVNEVRNTQDYIKVEVPMKKPFKEKGAAKDKDKTIPSSTYQPQPGDAYIELECSISGDGVTAKRDDGRDVEFALAIKNWDASEPGRNLRGAQIRKEFRAEFLETLPPPPSESSPTIGEEICAEELMGEDEIIEMSAETEEEAKYLTMPEQLKDKFIPLYFVPLCTKDVDETQRVIITPEMAETIRMHRQDRIKLALEHMREMQEYNELYVLGRQKERCRLLEKLFVDAQWNPELNEVLEERDDAIAREALSRTLSASKKKQEQKKK</sequence>
<feature type="compositionally biased region" description="Basic and acidic residues" evidence="1">
    <location>
        <begin position="913"/>
        <end position="924"/>
    </location>
</feature>
<dbReference type="OrthoDB" id="9374162at2759"/>
<dbReference type="Pfam" id="PF22068">
    <property type="entry name" value="Androglobin_II"/>
    <property type="match status" value="1"/>
</dbReference>